<proteinExistence type="predicted"/>
<reference evidence="2 3" key="1">
    <citation type="journal article" date="2015" name="Antonie Van Leeuwenhoek">
        <title>Streptomyces klenkii sp. nov., isolated from deep marine sediment.</title>
        <authorList>
            <person name="Veyisoglu A."/>
            <person name="Sahin N."/>
        </authorList>
    </citation>
    <scope>NUCLEOTIDE SEQUENCE [LARGE SCALE GENOMIC DNA]</scope>
    <source>
        <strain evidence="2 3">KCTC 29202</strain>
    </source>
</reference>
<dbReference type="GO" id="GO:0004658">
    <property type="term" value="F:propionyl-CoA carboxylase activity"/>
    <property type="evidence" value="ECO:0007669"/>
    <property type="project" value="InterPro"/>
</dbReference>
<dbReference type="RefSeq" id="WP_120759124.1">
    <property type="nucleotide sequence ID" value="NZ_JBIBGF010000002.1"/>
</dbReference>
<organism evidence="2 3">
    <name type="scientific">Streptomyces klenkii</name>
    <dbReference type="NCBI Taxonomy" id="1420899"/>
    <lineage>
        <taxon>Bacteria</taxon>
        <taxon>Bacillati</taxon>
        <taxon>Actinomycetota</taxon>
        <taxon>Actinomycetes</taxon>
        <taxon>Kitasatosporales</taxon>
        <taxon>Streptomycetaceae</taxon>
        <taxon>Streptomyces</taxon>
    </lineage>
</organism>
<dbReference type="AlphaFoldDB" id="A0A3B0AN07"/>
<protein>
    <submittedName>
        <fullName evidence="2">Acyl-CoA carboxylase subunit epsilon</fullName>
    </submittedName>
</protein>
<feature type="region of interest" description="Disordered" evidence="1">
    <location>
        <begin position="55"/>
        <end position="79"/>
    </location>
</feature>
<evidence type="ECO:0000256" key="1">
    <source>
        <dbReference type="SAM" id="MobiDB-lite"/>
    </source>
</evidence>
<dbReference type="InterPro" id="IPR032716">
    <property type="entry name" value="ACC_epsilon"/>
</dbReference>
<dbReference type="EMBL" id="RBAM01000022">
    <property type="protein sequence ID" value="RKN62040.1"/>
    <property type="molecule type" value="Genomic_DNA"/>
</dbReference>
<gene>
    <name evidence="2" type="ORF">D7231_31420</name>
</gene>
<dbReference type="GO" id="GO:0003989">
    <property type="term" value="F:acetyl-CoA carboxylase activity"/>
    <property type="evidence" value="ECO:0007669"/>
    <property type="project" value="InterPro"/>
</dbReference>
<keyword evidence="3" id="KW-1185">Reference proteome</keyword>
<accession>A0A3B0AN07</accession>
<dbReference type="OrthoDB" id="4308281at2"/>
<evidence type="ECO:0000313" key="3">
    <source>
        <dbReference type="Proteomes" id="UP000270343"/>
    </source>
</evidence>
<comment type="caution">
    <text evidence="2">The sequence shown here is derived from an EMBL/GenBank/DDBJ whole genome shotgun (WGS) entry which is preliminary data.</text>
</comment>
<evidence type="ECO:0000313" key="2">
    <source>
        <dbReference type="EMBL" id="RKN62040.1"/>
    </source>
</evidence>
<sequence length="79" mass="8482">MTEGVPVPHEAPVTAELFLRVEKGEAGPEELAALTAVLLARGAAGADPDDLARHHRATALWRRPERSPRAPGPRSWRAA</sequence>
<dbReference type="Proteomes" id="UP000270343">
    <property type="component" value="Unassembled WGS sequence"/>
</dbReference>
<name>A0A3B0AN07_9ACTN</name>
<dbReference type="Pfam" id="PF13822">
    <property type="entry name" value="ACC_epsilon"/>
    <property type="match status" value="1"/>
</dbReference>